<evidence type="ECO:0000313" key="8">
    <source>
        <dbReference type="EMBL" id="GGA82675.1"/>
    </source>
</evidence>
<evidence type="ECO:0000259" key="7">
    <source>
        <dbReference type="Pfam" id="PF04321"/>
    </source>
</evidence>
<evidence type="ECO:0000256" key="6">
    <source>
        <dbReference type="RuleBase" id="RU364082"/>
    </source>
</evidence>
<dbReference type="Gene3D" id="3.40.50.720">
    <property type="entry name" value="NAD(P)-binding Rossmann-like Domain"/>
    <property type="match status" value="1"/>
</dbReference>
<organism evidence="8 9">
    <name type="scientific">Nitratireductor aestuarii</name>
    <dbReference type="NCBI Taxonomy" id="1735103"/>
    <lineage>
        <taxon>Bacteria</taxon>
        <taxon>Pseudomonadati</taxon>
        <taxon>Pseudomonadota</taxon>
        <taxon>Alphaproteobacteria</taxon>
        <taxon>Hyphomicrobiales</taxon>
        <taxon>Phyllobacteriaceae</taxon>
        <taxon>Nitratireductor</taxon>
    </lineage>
</organism>
<dbReference type="InterPro" id="IPR036291">
    <property type="entry name" value="NAD(P)-bd_dom_sf"/>
</dbReference>
<evidence type="ECO:0000256" key="3">
    <source>
        <dbReference type="ARBA" id="ARBA00012929"/>
    </source>
</evidence>
<dbReference type="Pfam" id="PF04321">
    <property type="entry name" value="RmlD_sub_bind"/>
    <property type="match status" value="1"/>
</dbReference>
<accession>A0A916WBD3</accession>
<dbReference type="AlphaFoldDB" id="A0A916WBD3"/>
<proteinExistence type="inferred from homology"/>
<keyword evidence="6" id="KW-0560">Oxidoreductase</keyword>
<name>A0A916WBD3_9HYPH</name>
<comment type="function">
    <text evidence="6">Catalyzes the reduction of dTDP-6-deoxy-L-lyxo-4-hexulose to yield dTDP-L-rhamnose.</text>
</comment>
<comment type="pathway">
    <text evidence="1 6">Carbohydrate biosynthesis; dTDP-L-rhamnose biosynthesis.</text>
</comment>
<reference evidence="8" key="2">
    <citation type="submission" date="2020-09" db="EMBL/GenBank/DDBJ databases">
        <authorList>
            <person name="Sun Q."/>
            <person name="Zhou Y."/>
        </authorList>
    </citation>
    <scope>NUCLEOTIDE SEQUENCE</scope>
    <source>
        <strain evidence="8">CGMCC 1.15320</strain>
    </source>
</reference>
<protein>
    <recommendedName>
        <fullName evidence="4 6">dTDP-4-dehydrorhamnose reductase</fullName>
        <ecNumber evidence="3 6">1.1.1.133</ecNumber>
    </recommendedName>
</protein>
<gene>
    <name evidence="8" type="ORF">GCM10011385_41140</name>
</gene>
<dbReference type="PANTHER" id="PTHR10491:SF4">
    <property type="entry name" value="METHIONINE ADENOSYLTRANSFERASE 2 SUBUNIT BETA"/>
    <property type="match status" value="1"/>
</dbReference>
<feature type="domain" description="RmlD-like substrate binding" evidence="7">
    <location>
        <begin position="1"/>
        <end position="291"/>
    </location>
</feature>
<dbReference type="Proteomes" id="UP000636264">
    <property type="component" value="Unassembled WGS sequence"/>
</dbReference>
<dbReference type="SUPFAM" id="SSF51735">
    <property type="entry name" value="NAD(P)-binding Rossmann-fold domains"/>
    <property type="match status" value="1"/>
</dbReference>
<dbReference type="EC" id="1.1.1.133" evidence="3 6"/>
<evidence type="ECO:0000256" key="1">
    <source>
        <dbReference type="ARBA" id="ARBA00004781"/>
    </source>
</evidence>
<evidence type="ECO:0000256" key="4">
    <source>
        <dbReference type="ARBA" id="ARBA00017099"/>
    </source>
</evidence>
<dbReference type="RefSeq" id="WP_188722975.1">
    <property type="nucleotide sequence ID" value="NZ_BMIF01000029.1"/>
</dbReference>
<dbReference type="InterPro" id="IPR029903">
    <property type="entry name" value="RmlD-like-bd"/>
</dbReference>
<dbReference type="CDD" id="cd05254">
    <property type="entry name" value="dTDP_HR_like_SDR_e"/>
    <property type="match status" value="1"/>
</dbReference>
<evidence type="ECO:0000313" key="9">
    <source>
        <dbReference type="Proteomes" id="UP000636264"/>
    </source>
</evidence>
<dbReference type="GO" id="GO:0008831">
    <property type="term" value="F:dTDP-4-dehydrorhamnose reductase activity"/>
    <property type="evidence" value="ECO:0007669"/>
    <property type="project" value="UniProtKB-EC"/>
</dbReference>
<dbReference type="NCBIfam" id="TIGR01214">
    <property type="entry name" value="rmlD"/>
    <property type="match status" value="1"/>
</dbReference>
<evidence type="ECO:0000256" key="2">
    <source>
        <dbReference type="ARBA" id="ARBA00010944"/>
    </source>
</evidence>
<keyword evidence="6" id="KW-0521">NADP</keyword>
<keyword evidence="9" id="KW-1185">Reference proteome</keyword>
<dbReference type="InterPro" id="IPR005913">
    <property type="entry name" value="dTDP_dehydrorham_reduct"/>
</dbReference>
<comment type="similarity">
    <text evidence="2 6">Belongs to the dTDP-4-dehydrorhamnose reductase family.</text>
</comment>
<comment type="cofactor">
    <cofactor evidence="6">
        <name>Mg(2+)</name>
        <dbReference type="ChEBI" id="CHEBI:18420"/>
    </cofactor>
    <text evidence="6">Binds 1 Mg(2+) ion per monomer.</text>
</comment>
<evidence type="ECO:0000256" key="5">
    <source>
        <dbReference type="ARBA" id="ARBA00048200"/>
    </source>
</evidence>
<reference evidence="8" key="1">
    <citation type="journal article" date="2014" name="Int. J. Syst. Evol. Microbiol.">
        <title>Complete genome sequence of Corynebacterium casei LMG S-19264T (=DSM 44701T), isolated from a smear-ripened cheese.</title>
        <authorList>
            <consortium name="US DOE Joint Genome Institute (JGI-PGF)"/>
            <person name="Walter F."/>
            <person name="Albersmeier A."/>
            <person name="Kalinowski J."/>
            <person name="Ruckert C."/>
        </authorList>
    </citation>
    <scope>NUCLEOTIDE SEQUENCE</scope>
    <source>
        <strain evidence="8">CGMCC 1.15320</strain>
    </source>
</reference>
<dbReference type="EMBL" id="BMIF01000029">
    <property type="protein sequence ID" value="GGA82675.1"/>
    <property type="molecule type" value="Genomic_DNA"/>
</dbReference>
<dbReference type="Gene3D" id="3.90.25.10">
    <property type="entry name" value="UDP-galactose 4-epimerase, domain 1"/>
    <property type="match status" value="1"/>
</dbReference>
<comment type="caution">
    <text evidence="8">The sequence shown here is derived from an EMBL/GenBank/DDBJ whole genome shotgun (WGS) entry which is preliminary data.</text>
</comment>
<sequence length="296" mass="31797">MRILVTGRDGQVARSLVAKAAQKADIEILCIGRPEFDLAQRQTIIDAVAEAEPDVIVSAAAYTAVDQAEDEPSLAFEINAHGAEAVASAAQRCGVPVVHLSTDYVFSGDSDEPYTEEDEPAPGCVYGRSKLQGEKLVAAANPKHVILRTAWVYSPFGKNFVKTMLGLAGQRESISVVADQIGNPTSALDIADAILCVIDRMGAAQEADLYGLYHLAGTGDASWSTFAQTIFSTSRECGGPTARVIDIPSDDFPTKARRPPNSRLSSLKFERNFGYSLPHWRLSLAEVVQQLVRSTG</sequence>
<dbReference type="PANTHER" id="PTHR10491">
    <property type="entry name" value="DTDP-4-DEHYDRORHAMNOSE REDUCTASE"/>
    <property type="match status" value="1"/>
</dbReference>
<comment type="catalytic activity">
    <reaction evidence="5 6">
        <text>dTDP-beta-L-rhamnose + NADP(+) = dTDP-4-dehydro-beta-L-rhamnose + NADPH + H(+)</text>
        <dbReference type="Rhea" id="RHEA:21796"/>
        <dbReference type="ChEBI" id="CHEBI:15378"/>
        <dbReference type="ChEBI" id="CHEBI:57510"/>
        <dbReference type="ChEBI" id="CHEBI:57783"/>
        <dbReference type="ChEBI" id="CHEBI:58349"/>
        <dbReference type="ChEBI" id="CHEBI:62830"/>
        <dbReference type="EC" id="1.1.1.133"/>
    </reaction>
</comment>